<accession>A0A1J5R6A0</accession>
<name>A0A1J5R6A0_9ZZZZ</name>
<proteinExistence type="predicted"/>
<reference evidence="1" key="1">
    <citation type="submission" date="2016-10" db="EMBL/GenBank/DDBJ databases">
        <title>Sequence of Gallionella enrichment culture.</title>
        <authorList>
            <person name="Poehlein A."/>
            <person name="Muehling M."/>
            <person name="Daniel R."/>
        </authorList>
    </citation>
    <scope>NUCLEOTIDE SEQUENCE</scope>
</reference>
<dbReference type="CDD" id="cd20897">
    <property type="entry name" value="Smlt3025-like"/>
    <property type="match status" value="1"/>
</dbReference>
<dbReference type="EMBL" id="MLJW01000257">
    <property type="protein sequence ID" value="OIQ91502.1"/>
    <property type="molecule type" value="Genomic_DNA"/>
</dbReference>
<evidence type="ECO:0000313" key="1">
    <source>
        <dbReference type="EMBL" id="OIQ91502.1"/>
    </source>
</evidence>
<gene>
    <name evidence="1" type="ORF">GALL_265790</name>
</gene>
<protein>
    <submittedName>
        <fullName evidence="1">Uncharacterized protein</fullName>
    </submittedName>
</protein>
<sequence length="290" mass="32521">MSQISRVNDFSAFAIRTGDKTSFLSLRQRLDVLRFLSVAILLLAVGTSDCLAKVVTAGKLVGGPAYPLSGAPPSIGNIGGVDLSIPQNYLLSSVVYAGEDSWTFSAKKQTPSYKRAIDNFGILLRLSNLEPIKSQADWQDWLKSLNTTKPFLYETWLTAGISGRYYPPDGTYKKIIPFWLSSSAGFGPFNIKAPSEFGLTHYLIKKKMPEYPDEIYFDSGTWKNLITCETTTSKIRQIGTFSSCTDRFLLPEIHVVVDADFSKDDLYRWREIQSRIKEIIDSFIVKPKLN</sequence>
<dbReference type="AlphaFoldDB" id="A0A1J5R6A0"/>
<comment type="caution">
    <text evidence="1">The sequence shown here is derived from an EMBL/GenBank/DDBJ whole genome shotgun (WGS) entry which is preliminary data.</text>
</comment>
<organism evidence="1">
    <name type="scientific">mine drainage metagenome</name>
    <dbReference type="NCBI Taxonomy" id="410659"/>
    <lineage>
        <taxon>unclassified sequences</taxon>
        <taxon>metagenomes</taxon>
        <taxon>ecological metagenomes</taxon>
    </lineage>
</organism>
<dbReference type="InterPro" id="IPR049732">
    <property type="entry name" value="Smlt3025-like"/>
</dbReference>